<name>A0ABU1VI89_9BURK</name>
<organism evidence="1 2">
    <name type="scientific">Hydrogenophaga laconesensis</name>
    <dbReference type="NCBI Taxonomy" id="1805971"/>
    <lineage>
        <taxon>Bacteria</taxon>
        <taxon>Pseudomonadati</taxon>
        <taxon>Pseudomonadota</taxon>
        <taxon>Betaproteobacteria</taxon>
        <taxon>Burkholderiales</taxon>
        <taxon>Comamonadaceae</taxon>
        <taxon>Hydrogenophaga</taxon>
    </lineage>
</organism>
<proteinExistence type="predicted"/>
<protein>
    <submittedName>
        <fullName evidence="1">Uncharacterized protein</fullName>
    </submittedName>
</protein>
<comment type="caution">
    <text evidence="1">The sequence shown here is derived from an EMBL/GenBank/DDBJ whole genome shotgun (WGS) entry which is preliminary data.</text>
</comment>
<gene>
    <name evidence="1" type="ORF">J2X09_004986</name>
</gene>
<reference evidence="1 2" key="1">
    <citation type="submission" date="2023-07" db="EMBL/GenBank/DDBJ databases">
        <title>Sorghum-associated microbial communities from plants grown in Nebraska, USA.</title>
        <authorList>
            <person name="Schachtman D."/>
        </authorList>
    </citation>
    <scope>NUCLEOTIDE SEQUENCE [LARGE SCALE GENOMIC DNA]</scope>
    <source>
        <strain evidence="1 2">BE240</strain>
    </source>
</reference>
<accession>A0ABU1VI89</accession>
<dbReference type="EMBL" id="JAVDWE010000020">
    <property type="protein sequence ID" value="MDR7097212.1"/>
    <property type="molecule type" value="Genomic_DNA"/>
</dbReference>
<dbReference type="Pfam" id="PF18897">
    <property type="entry name" value="Gp3-like"/>
    <property type="match status" value="1"/>
</dbReference>
<dbReference type="InterPro" id="IPR043991">
    <property type="entry name" value="Gp3-like"/>
</dbReference>
<evidence type="ECO:0000313" key="1">
    <source>
        <dbReference type="EMBL" id="MDR7097212.1"/>
    </source>
</evidence>
<sequence length="241" mass="26667">MKMTVQIDGQNDPLSVFEVRSSSINNFRALSSQLMLIERRFGGLRHVPLNTNSQAKLLLAEQSLQSLSAAIFDRTECNGCQFNTGLQQAMFDTSFSGTRCTNKECYQGKTEAELQSRAKALTETYQVVRIVRAGDNSTAVPLRAEGPKGVGNRAARLGILRGLENCMSGVRYWLDTGNRSTDGQVVLGQVSSRRSRNDDPKRLPHIAEFYPDLIDSAAEDKDNLPSCSLAEALEKQSLYLR</sequence>
<evidence type="ECO:0000313" key="2">
    <source>
        <dbReference type="Proteomes" id="UP001265550"/>
    </source>
</evidence>
<dbReference type="Proteomes" id="UP001265550">
    <property type="component" value="Unassembled WGS sequence"/>
</dbReference>
<keyword evidence="2" id="KW-1185">Reference proteome</keyword>